<dbReference type="InterPro" id="IPR035892">
    <property type="entry name" value="C2_domain_sf"/>
</dbReference>
<sequence>MRIRRRGRSKDSSNSHDDNRGGIMRPPFLLHREHRTQRSQNFTDTQHHRGYHSDGAPQNGANDNNVQTRFPRFRGGRRPKTPSQTTTTNRHNNNHSKVGSSIYSDDGCSLDSFVSTNDRYYGTSIGTSGVESDPYEFVEFEQNRGRATSGRQRRKKKNSLRSRSSNRGDDSIDPFDSDNGSIGDPHATSQPASPFEENRRDSYKNNYKNRAHALSYGGSFDSDDDALFFEESNCDQSHYSESSVGESPKYEPHRNSSMSISRSQHLQLSHTLDDYRGDPYSSAITNNYHDDDSESDSDVSFRRNRRHNNSLRRHSSPRSTPDMVDMNQRFLEHMAKRPSNEGSKRIRKGEGIEDKLFRVVPDYAYRTTTPYMTRKQLRAETNSKSAFYHDVRLYKEASQSKTSSKSGKDRLKNFGELRVEILQCYGLPTTSLIKEVSAYAVAVHEDAAFQTDMIPNIANPMWLSKMRRACMFGVSTMYSQLYIGLFDLEPLIADPDDVVGHIGHPGWLPPDQRARRGSFGFGGRGEGRMSFGGGANGNREGRANFGVREGRLSFGGGSREMHLSNVDQASGRIGRSGSIGSRRGSGNESNKNDTDAEDDDDLDDTIKCNDYCARAEDFIGHVVIDVCKLRPGTTYDVTLPLRRSKHVFSRDPRGSVRVRLHLTWNSERSAVLSYLPRGLPGGTTGSQLSNKPNTRFTINCVDDRAARNVAHTIHGVHMPGKFDPVLVKATMREIHWTRIHLFRYLRQKQIYNLCNWVYPSISGFCFLAWMHAVYYNTVRYFPGHVVVFFLLHLIKNYSYYAMDSPLQNGFLGPTLEELYMALMHPPPLRKRGKKGTNGYIHPLNMQLKEDAWGATASDHLRSSASRNNSSKNSDNMDELYDENGDLVNVSRFSLTEIANAMREKLRVQPYRNGLTIFQHSFQGEDAVDFLVNNGYAKTRPEAVGLGRRLESEKGLFADVTGEARFEDSTYVYAFRTGYENERFVIKKSHVPRGGRFLELLGFYSRSGKQTGEHHVGNKKNGKNTDDIAVMVGGADILEAREHVEFPFATGVDHPRFTVKESLVIHSPEKKSKVEKEKQARDVLESAEFGIIPTSLGSSANSNDNQRANNVSGYESETGTKMTGNARISLKRTSSGRLSDGFVNGGKKITDSARRGSMIVGEAVKTVATGVATGVVVGANAVAEGLIWGNRQDANPIASTGSLLEVAVSEEDIYKKLKDQNNLELDRLIELQRKADAYDPYQYDSDNDVGNIQKKKRKKHVIFEKHLKEPRNQEIGGNIHGQQQSDMSLARALDSSRRQLHRAFYHMFDDQVYKIDENLFPTQLDKDAGKEMKKKKKRRLFNRRVSNEEMKLEEERQKRMQMTPYEKQKEEIDKVLLINEHSHWNPWMNRIGIVIQPLLEMAQTFLFATRASFNVMTWQDPVLCFWLCFVGPPLVLLLYIAPYRLFALVLGLYWIGPQNYLLRVYRETRPGYQPPDFDLVVKKKKIEKAEDFQEMQFFSSDAPGNQQIRFQNIDPTHVKQIVVPSNVLMYNRFYDWPPEPEYARVYASSAPKNLIVPGVVVDDPDNDGYSTGYESGDISAFIFDQAARLNPVIKKKKKKGFRKVTSRINKGTRGFVKDTVAGTERVVGSTAGLTIDAVRGTAKITTSVVKGTGKQAKSAAKGTGNFLGLRNRKKSKAYEESDEDYY</sequence>
<feature type="compositionally biased region" description="Low complexity" evidence="1">
    <location>
        <begin position="862"/>
        <end position="873"/>
    </location>
</feature>
<dbReference type="InterPro" id="IPR036388">
    <property type="entry name" value="WH-like_DNA-bd_sf"/>
</dbReference>
<feature type="compositionally biased region" description="Basic and acidic residues" evidence="1">
    <location>
        <begin position="9"/>
        <end position="20"/>
    </location>
</feature>
<dbReference type="GO" id="GO:0035556">
    <property type="term" value="P:intracellular signal transduction"/>
    <property type="evidence" value="ECO:0007669"/>
    <property type="project" value="InterPro"/>
</dbReference>
<keyword evidence="2" id="KW-0812">Transmembrane</keyword>
<accession>A0A448ZA72</accession>
<feature type="region of interest" description="Disordered" evidence="1">
    <location>
        <begin position="237"/>
        <end position="323"/>
    </location>
</feature>
<dbReference type="Pfam" id="PF00168">
    <property type="entry name" value="C2"/>
    <property type="match status" value="1"/>
</dbReference>
<dbReference type="SMART" id="SM00049">
    <property type="entry name" value="DEP"/>
    <property type="match status" value="1"/>
</dbReference>
<dbReference type="InterPro" id="IPR036390">
    <property type="entry name" value="WH_DNA-bd_sf"/>
</dbReference>
<feature type="compositionally biased region" description="Polar residues" evidence="1">
    <location>
        <begin position="59"/>
        <end position="68"/>
    </location>
</feature>
<evidence type="ECO:0000313" key="5">
    <source>
        <dbReference type="Proteomes" id="UP000291116"/>
    </source>
</evidence>
<dbReference type="InterPro" id="IPR000591">
    <property type="entry name" value="DEP_dom"/>
</dbReference>
<feature type="region of interest" description="Disordered" evidence="1">
    <location>
        <begin position="1094"/>
        <end position="1119"/>
    </location>
</feature>
<feature type="compositionally biased region" description="Basic residues" evidence="1">
    <location>
        <begin position="71"/>
        <end position="80"/>
    </location>
</feature>
<dbReference type="EMBL" id="CAACVS010000195">
    <property type="protein sequence ID" value="VEU38962.1"/>
    <property type="molecule type" value="Genomic_DNA"/>
</dbReference>
<feature type="compositionally biased region" description="Polar residues" evidence="1">
    <location>
        <begin position="255"/>
        <end position="270"/>
    </location>
</feature>
<feature type="region of interest" description="Disordered" evidence="1">
    <location>
        <begin position="858"/>
        <end position="879"/>
    </location>
</feature>
<gene>
    <name evidence="4" type="ORF">PSNMU_V1.4_AUG-EV-PASAV3_0057970</name>
</gene>
<proteinExistence type="predicted"/>
<feature type="compositionally biased region" description="Basic residues" evidence="1">
    <location>
        <begin position="151"/>
        <end position="160"/>
    </location>
</feature>
<dbReference type="InterPro" id="IPR000008">
    <property type="entry name" value="C2_dom"/>
</dbReference>
<dbReference type="SUPFAM" id="SSF46785">
    <property type="entry name" value="Winged helix' DNA-binding domain"/>
    <property type="match status" value="1"/>
</dbReference>
<dbReference type="Pfam" id="PF00610">
    <property type="entry name" value="DEP"/>
    <property type="match status" value="1"/>
</dbReference>
<evidence type="ECO:0000256" key="1">
    <source>
        <dbReference type="SAM" id="MobiDB-lite"/>
    </source>
</evidence>
<dbReference type="SUPFAM" id="SSF49562">
    <property type="entry name" value="C2 domain (Calcium/lipid-binding domain, CaLB)"/>
    <property type="match status" value="1"/>
</dbReference>
<name>A0A448ZA72_9STRA</name>
<feature type="compositionally biased region" description="Basic residues" evidence="1">
    <location>
        <begin position="302"/>
        <end position="316"/>
    </location>
</feature>
<feature type="transmembrane region" description="Helical" evidence="2">
    <location>
        <begin position="1444"/>
        <end position="1461"/>
    </location>
</feature>
<dbReference type="Proteomes" id="UP000291116">
    <property type="component" value="Unassembled WGS sequence"/>
</dbReference>
<reference evidence="4 5" key="1">
    <citation type="submission" date="2019-01" db="EMBL/GenBank/DDBJ databases">
        <authorList>
            <person name="Ferrante I. M."/>
        </authorList>
    </citation>
    <scope>NUCLEOTIDE SEQUENCE [LARGE SCALE GENOMIC DNA]</scope>
    <source>
        <strain evidence="4 5">B856</strain>
    </source>
</reference>
<dbReference type="PROSITE" id="PS50186">
    <property type="entry name" value="DEP"/>
    <property type="match status" value="1"/>
</dbReference>
<feature type="compositionally biased region" description="Low complexity" evidence="1">
    <location>
        <begin position="570"/>
        <end position="586"/>
    </location>
</feature>
<keyword evidence="2" id="KW-0472">Membrane</keyword>
<feature type="region of interest" description="Disordered" evidence="1">
    <location>
        <begin position="141"/>
        <end position="200"/>
    </location>
</feature>
<feature type="domain" description="DEP" evidence="3">
    <location>
        <begin position="901"/>
        <end position="976"/>
    </location>
</feature>
<protein>
    <recommendedName>
        <fullName evidence="3">DEP domain-containing protein</fullName>
    </recommendedName>
</protein>
<dbReference type="CDD" id="cd04371">
    <property type="entry name" value="DEP"/>
    <property type="match status" value="1"/>
</dbReference>
<feature type="region of interest" description="Disordered" evidence="1">
    <location>
        <begin position="1"/>
        <end position="107"/>
    </location>
</feature>
<keyword evidence="2" id="KW-1133">Transmembrane helix</keyword>
<evidence type="ECO:0000259" key="3">
    <source>
        <dbReference type="PROSITE" id="PS50186"/>
    </source>
</evidence>
<keyword evidence="5" id="KW-1185">Reference proteome</keyword>
<dbReference type="OrthoDB" id="1029639at2759"/>
<dbReference type="Gene3D" id="1.10.10.10">
    <property type="entry name" value="Winged helix-like DNA-binding domain superfamily/Winged helix DNA-binding domain"/>
    <property type="match status" value="1"/>
</dbReference>
<evidence type="ECO:0000313" key="4">
    <source>
        <dbReference type="EMBL" id="VEU38962.1"/>
    </source>
</evidence>
<organism evidence="4 5">
    <name type="scientific">Pseudo-nitzschia multistriata</name>
    <dbReference type="NCBI Taxonomy" id="183589"/>
    <lineage>
        <taxon>Eukaryota</taxon>
        <taxon>Sar</taxon>
        <taxon>Stramenopiles</taxon>
        <taxon>Ochrophyta</taxon>
        <taxon>Bacillariophyta</taxon>
        <taxon>Bacillariophyceae</taxon>
        <taxon>Bacillariophycidae</taxon>
        <taxon>Bacillariales</taxon>
        <taxon>Bacillariaceae</taxon>
        <taxon>Pseudo-nitzschia</taxon>
    </lineage>
</organism>
<evidence type="ECO:0000256" key="2">
    <source>
        <dbReference type="SAM" id="Phobius"/>
    </source>
</evidence>
<feature type="region of interest" description="Disordered" evidence="1">
    <location>
        <begin position="556"/>
        <end position="600"/>
    </location>
</feature>